<dbReference type="InParanoid" id="A0A165B0A7"/>
<dbReference type="STRING" id="1314785.A0A165B0A7"/>
<gene>
    <name evidence="1" type="ORF">LAESUDRAFT_718389</name>
</gene>
<keyword evidence="2" id="KW-1185">Reference proteome</keyword>
<proteinExistence type="predicted"/>
<dbReference type="Pfam" id="PF18759">
    <property type="entry name" value="Plavaka"/>
    <property type="match status" value="1"/>
</dbReference>
<dbReference type="RefSeq" id="XP_040757728.1">
    <property type="nucleotide sequence ID" value="XM_040907423.1"/>
</dbReference>
<dbReference type="EMBL" id="KV427702">
    <property type="protein sequence ID" value="KZS99987.1"/>
    <property type="molecule type" value="Genomic_DNA"/>
</dbReference>
<protein>
    <submittedName>
        <fullName evidence="1">Uncharacterized protein</fullName>
    </submittedName>
</protein>
<dbReference type="AlphaFoldDB" id="A0A165B0A7"/>
<accession>A0A165B0A7</accession>
<organism evidence="1 2">
    <name type="scientific">Laetiporus sulphureus 93-53</name>
    <dbReference type="NCBI Taxonomy" id="1314785"/>
    <lineage>
        <taxon>Eukaryota</taxon>
        <taxon>Fungi</taxon>
        <taxon>Dikarya</taxon>
        <taxon>Basidiomycota</taxon>
        <taxon>Agaricomycotina</taxon>
        <taxon>Agaricomycetes</taxon>
        <taxon>Polyporales</taxon>
        <taxon>Laetiporus</taxon>
    </lineage>
</organism>
<reference evidence="1 2" key="1">
    <citation type="journal article" date="2016" name="Mol. Biol. Evol.">
        <title>Comparative Genomics of Early-Diverging Mushroom-Forming Fungi Provides Insights into the Origins of Lignocellulose Decay Capabilities.</title>
        <authorList>
            <person name="Nagy L.G."/>
            <person name="Riley R."/>
            <person name="Tritt A."/>
            <person name="Adam C."/>
            <person name="Daum C."/>
            <person name="Floudas D."/>
            <person name="Sun H."/>
            <person name="Yadav J.S."/>
            <person name="Pangilinan J."/>
            <person name="Larsson K.H."/>
            <person name="Matsuura K."/>
            <person name="Barry K."/>
            <person name="Labutti K."/>
            <person name="Kuo R."/>
            <person name="Ohm R.A."/>
            <person name="Bhattacharya S.S."/>
            <person name="Shirouzu T."/>
            <person name="Yoshinaga Y."/>
            <person name="Martin F.M."/>
            <person name="Grigoriev I.V."/>
            <person name="Hibbett D.S."/>
        </authorList>
    </citation>
    <scope>NUCLEOTIDE SEQUENCE [LARGE SCALE GENOMIC DNA]</scope>
    <source>
        <strain evidence="1 2">93-53</strain>
    </source>
</reference>
<dbReference type="GeneID" id="63824452"/>
<dbReference type="Proteomes" id="UP000076871">
    <property type="component" value="Unassembled WGS sequence"/>
</dbReference>
<name>A0A165B0A7_9APHY</name>
<dbReference type="InterPro" id="IPR041078">
    <property type="entry name" value="Plavaka"/>
</dbReference>
<evidence type="ECO:0000313" key="1">
    <source>
        <dbReference type="EMBL" id="KZS99987.1"/>
    </source>
</evidence>
<evidence type="ECO:0000313" key="2">
    <source>
        <dbReference type="Proteomes" id="UP000076871"/>
    </source>
</evidence>
<dbReference type="OrthoDB" id="2795925at2759"/>
<sequence>MALIRGMNSRCCCPICLVPTEKLMDLHLDFPLRTAADSRAIVKAAQTMKREEANELLKIYGLRPVENVFWNIANTDVHQALSFDRLHAYHLGLFGDHLFAEVLQMLGGLGRNAASQADQQYEYFIDICY</sequence>